<dbReference type="Gene3D" id="3.40.50.150">
    <property type="entry name" value="Vaccinia Virus protein VP39"/>
    <property type="match status" value="1"/>
</dbReference>
<dbReference type="CDD" id="cd02440">
    <property type="entry name" value="AdoMet_MTases"/>
    <property type="match status" value="1"/>
</dbReference>
<gene>
    <name evidence="2" type="ORF">ABLG96_21415</name>
</gene>
<organism evidence="2">
    <name type="scientific">Nakamurella sp. A5-74</name>
    <dbReference type="NCBI Taxonomy" id="3158264"/>
    <lineage>
        <taxon>Bacteria</taxon>
        <taxon>Bacillati</taxon>
        <taxon>Actinomycetota</taxon>
        <taxon>Actinomycetes</taxon>
        <taxon>Nakamurellales</taxon>
        <taxon>Nakamurellaceae</taxon>
        <taxon>Nakamurella</taxon>
    </lineage>
</organism>
<dbReference type="GO" id="GO:0032259">
    <property type="term" value="P:methylation"/>
    <property type="evidence" value="ECO:0007669"/>
    <property type="project" value="UniProtKB-KW"/>
</dbReference>
<reference evidence="2" key="1">
    <citation type="submission" date="2024-05" db="EMBL/GenBank/DDBJ databases">
        <authorList>
            <person name="Cai S.Y."/>
            <person name="Jin L.M."/>
            <person name="Li H.R."/>
        </authorList>
    </citation>
    <scope>NUCLEOTIDE SEQUENCE</scope>
    <source>
        <strain evidence="2">A5-74</strain>
    </source>
</reference>
<dbReference type="InterPro" id="IPR029063">
    <property type="entry name" value="SAM-dependent_MTases_sf"/>
</dbReference>
<feature type="domain" description="Methyltransferase" evidence="1">
    <location>
        <begin position="34"/>
        <end position="146"/>
    </location>
</feature>
<dbReference type="SUPFAM" id="SSF53335">
    <property type="entry name" value="S-adenosyl-L-methionine-dependent methyltransferases"/>
    <property type="match status" value="1"/>
</dbReference>
<dbReference type="EMBL" id="CP159218">
    <property type="protein sequence ID" value="XCG63709.1"/>
    <property type="molecule type" value="Genomic_DNA"/>
</dbReference>
<keyword evidence="2" id="KW-0489">Methyltransferase</keyword>
<dbReference type="GO" id="GO:0008168">
    <property type="term" value="F:methyltransferase activity"/>
    <property type="evidence" value="ECO:0007669"/>
    <property type="project" value="UniProtKB-KW"/>
</dbReference>
<keyword evidence="2" id="KW-0808">Transferase</keyword>
<proteinExistence type="predicted"/>
<dbReference type="RefSeq" id="WP_353649324.1">
    <property type="nucleotide sequence ID" value="NZ_CP159218.1"/>
</dbReference>
<protein>
    <submittedName>
        <fullName evidence="2">Methyltransferase domain-containing protein</fullName>
    </submittedName>
</protein>
<accession>A0AAU8DQZ0</accession>
<dbReference type="Pfam" id="PF13847">
    <property type="entry name" value="Methyltransf_31"/>
    <property type="match status" value="1"/>
</dbReference>
<evidence type="ECO:0000259" key="1">
    <source>
        <dbReference type="Pfam" id="PF13847"/>
    </source>
</evidence>
<dbReference type="InterPro" id="IPR025714">
    <property type="entry name" value="Methyltranfer_dom"/>
</dbReference>
<name>A0AAU8DQZ0_9ACTN</name>
<sequence>MARYTVIAPLYDLLSAEPVYRAGRRAAIADLGLSSGMRVLDLGCGTGLNLPLLQAAVGDTGTVVGVDRSASMIAVATAKIARNRWQNVHLVVGDAAVVDRALGNEPPFDALISSYVLSLIPAWPDVWRAATSLVRQGGRVSVVDMQLPTGRARIFSPLARLACRVGGSDITARPFTVVDRTARDVIARSLRGGHVQVRTGSLRP</sequence>
<dbReference type="AlphaFoldDB" id="A0AAU8DQZ0"/>
<evidence type="ECO:0000313" key="2">
    <source>
        <dbReference type="EMBL" id="XCG63709.1"/>
    </source>
</evidence>
<dbReference type="PANTHER" id="PTHR43861">
    <property type="entry name" value="TRANS-ACONITATE 2-METHYLTRANSFERASE-RELATED"/>
    <property type="match status" value="1"/>
</dbReference>